<accession>A0ABV3BQ65</accession>
<comment type="caution">
    <text evidence="2">The sequence shown here is derived from an EMBL/GenBank/DDBJ whole genome shotgun (WGS) entry which is preliminary data.</text>
</comment>
<gene>
    <name evidence="2" type="ORF">ABZ921_17650</name>
</gene>
<name>A0ABV3BQ65_9ACTN</name>
<dbReference type="PANTHER" id="PTHR35010:SF2">
    <property type="entry name" value="BLL4672 PROTEIN"/>
    <property type="match status" value="1"/>
</dbReference>
<dbReference type="PANTHER" id="PTHR35010">
    <property type="entry name" value="BLL4672 PROTEIN-RELATED"/>
    <property type="match status" value="1"/>
</dbReference>
<dbReference type="Gene3D" id="1.10.260.40">
    <property type="entry name" value="lambda repressor-like DNA-binding domains"/>
    <property type="match status" value="1"/>
</dbReference>
<dbReference type="InterPro" id="IPR001387">
    <property type="entry name" value="Cro/C1-type_HTH"/>
</dbReference>
<organism evidence="2 3">
    <name type="scientific">Streptomyces atriruber</name>
    <dbReference type="NCBI Taxonomy" id="545121"/>
    <lineage>
        <taxon>Bacteria</taxon>
        <taxon>Bacillati</taxon>
        <taxon>Actinomycetota</taxon>
        <taxon>Actinomycetes</taxon>
        <taxon>Kitasatosporales</taxon>
        <taxon>Streptomycetaceae</taxon>
        <taxon>Streptomyces</taxon>
    </lineage>
</organism>
<dbReference type="InterPro" id="IPR010982">
    <property type="entry name" value="Lambda_DNA-bd_dom_sf"/>
</dbReference>
<proteinExistence type="predicted"/>
<feature type="domain" description="HTH cro/C1-type" evidence="1">
    <location>
        <begin position="10"/>
        <end position="74"/>
    </location>
</feature>
<evidence type="ECO:0000313" key="3">
    <source>
        <dbReference type="Proteomes" id="UP001551176"/>
    </source>
</evidence>
<sequence length="274" mass="30679">MHHTARLPDLLRAWRATAGKKLQRGKPLPQKEVAERMEVSERWYRNLESDARVPLTPDALTRLSAALALGPDERLALYGNVHAHADPAAPDPHDGGEPRCALAELLATQEQFPAYLVDQSWDILDHTGTMATWFPWVLEPGANLLRWVLTSAEAREQLTDWPAHAAVYLAQLRFALVTSRGEGPLAALLDEVLDDHECRSLWGQDLNVIAYRQGHRFRLRLPHVSADEITVTSQVLLPAYRQELRYVLLLPANASARQAATRIQPQSQPQAQAL</sequence>
<protein>
    <submittedName>
        <fullName evidence="2">Helix-turn-helix domain-containing protein</fullName>
    </submittedName>
</protein>
<dbReference type="InterPro" id="IPR041413">
    <property type="entry name" value="MLTR_LBD"/>
</dbReference>
<dbReference type="Pfam" id="PF17765">
    <property type="entry name" value="MLTR_LBD"/>
    <property type="match status" value="1"/>
</dbReference>
<dbReference type="SUPFAM" id="SSF47413">
    <property type="entry name" value="lambda repressor-like DNA-binding domains"/>
    <property type="match status" value="1"/>
</dbReference>
<dbReference type="EMBL" id="JBEYXV010000008">
    <property type="protein sequence ID" value="MEU6822452.1"/>
    <property type="molecule type" value="Genomic_DNA"/>
</dbReference>
<evidence type="ECO:0000313" key="2">
    <source>
        <dbReference type="EMBL" id="MEU6822452.1"/>
    </source>
</evidence>
<dbReference type="Gene3D" id="3.30.450.180">
    <property type="match status" value="1"/>
</dbReference>
<reference evidence="2 3" key="1">
    <citation type="submission" date="2024-06" db="EMBL/GenBank/DDBJ databases">
        <title>The Natural Products Discovery Center: Release of the First 8490 Sequenced Strains for Exploring Actinobacteria Biosynthetic Diversity.</title>
        <authorList>
            <person name="Kalkreuter E."/>
            <person name="Kautsar S.A."/>
            <person name="Yang D."/>
            <person name="Bader C.D."/>
            <person name="Teijaro C.N."/>
            <person name="Fluegel L."/>
            <person name="Davis C.M."/>
            <person name="Simpson J.R."/>
            <person name="Lauterbach L."/>
            <person name="Steele A.D."/>
            <person name="Gui C."/>
            <person name="Meng S."/>
            <person name="Li G."/>
            <person name="Viehrig K."/>
            <person name="Ye F."/>
            <person name="Su P."/>
            <person name="Kiefer A.F."/>
            <person name="Nichols A."/>
            <person name="Cepeda A.J."/>
            <person name="Yan W."/>
            <person name="Fan B."/>
            <person name="Jiang Y."/>
            <person name="Adhikari A."/>
            <person name="Zheng C.-J."/>
            <person name="Schuster L."/>
            <person name="Cowan T.M."/>
            <person name="Smanski M.J."/>
            <person name="Chevrette M.G."/>
            <person name="De Carvalho L.P.S."/>
            <person name="Shen B."/>
        </authorList>
    </citation>
    <scope>NUCLEOTIDE SEQUENCE [LARGE SCALE GENOMIC DNA]</scope>
    <source>
        <strain evidence="2 3">NPDC046838</strain>
    </source>
</reference>
<evidence type="ECO:0000259" key="1">
    <source>
        <dbReference type="SMART" id="SM00530"/>
    </source>
</evidence>
<dbReference type="RefSeq" id="WP_359350003.1">
    <property type="nucleotide sequence ID" value="NZ_JBEYXV010000008.1"/>
</dbReference>
<keyword evidence="3" id="KW-1185">Reference proteome</keyword>
<dbReference type="CDD" id="cd00093">
    <property type="entry name" value="HTH_XRE"/>
    <property type="match status" value="1"/>
</dbReference>
<dbReference type="Proteomes" id="UP001551176">
    <property type="component" value="Unassembled WGS sequence"/>
</dbReference>
<dbReference type="SMART" id="SM00530">
    <property type="entry name" value="HTH_XRE"/>
    <property type="match status" value="1"/>
</dbReference>